<comment type="caution">
    <text evidence="2">The sequence shown here is derived from an EMBL/GenBank/DDBJ whole genome shotgun (WGS) entry which is preliminary data.</text>
</comment>
<evidence type="ECO:0000259" key="1">
    <source>
        <dbReference type="Pfam" id="PF05618"/>
    </source>
</evidence>
<keyword evidence="3" id="KW-1185">Reference proteome</keyword>
<dbReference type="EMBL" id="JAHVAH010000001">
    <property type="protein sequence ID" value="MBW0145169.1"/>
    <property type="molecule type" value="Genomic_DNA"/>
</dbReference>
<protein>
    <submittedName>
        <fullName evidence="2">RimK/LysX family protein</fullName>
    </submittedName>
</protein>
<feature type="domain" description="Retropepsin-like aspartic endopeptidase" evidence="1">
    <location>
        <begin position="30"/>
        <end position="164"/>
    </location>
</feature>
<proteinExistence type="predicted"/>
<name>A0ABS6V6H5_9SPHN</name>
<dbReference type="InterPro" id="IPR008503">
    <property type="entry name" value="Asp_endopeptidase"/>
</dbReference>
<dbReference type="Proteomes" id="UP000698028">
    <property type="component" value="Unassembled WGS sequence"/>
</dbReference>
<evidence type="ECO:0000313" key="2">
    <source>
        <dbReference type="EMBL" id="MBW0145169.1"/>
    </source>
</evidence>
<accession>A0ABS6V6H5</accession>
<organism evidence="2 3">
    <name type="scientific">Sphingomicrobium clamense</name>
    <dbReference type="NCBI Taxonomy" id="2851013"/>
    <lineage>
        <taxon>Bacteria</taxon>
        <taxon>Pseudomonadati</taxon>
        <taxon>Pseudomonadota</taxon>
        <taxon>Alphaproteobacteria</taxon>
        <taxon>Sphingomonadales</taxon>
        <taxon>Sphingomonadaceae</taxon>
        <taxon>Sphingomicrobium</taxon>
    </lineage>
</organism>
<evidence type="ECO:0000313" key="3">
    <source>
        <dbReference type="Proteomes" id="UP000698028"/>
    </source>
</evidence>
<sequence length="172" mass="19689">MGSNPTLSATLPMQQGTRLALRSRLPKPKLGWREWVRFPDFDDVLVKAKIDTGARTSAIHAFDIRKIEREGEDWLAFNLHPVQRHKVPEIACVARLLEERYITSSNGQRQLRPVVRVPVIVASRTFDIDLTLTNRDEMGFRMLLGREALKKRFLIDPGRSYLGGKKPKEGDQ</sequence>
<dbReference type="PANTHER" id="PTHR38037:SF2">
    <property type="entry name" value="ATP-DEPENDENT ZINC PROTEASE DOMAIN-CONTAINING PROTEIN-RELATED"/>
    <property type="match status" value="1"/>
</dbReference>
<dbReference type="Pfam" id="PF05618">
    <property type="entry name" value="Zn_protease"/>
    <property type="match status" value="1"/>
</dbReference>
<reference evidence="2 3" key="1">
    <citation type="submission" date="2021-07" db="EMBL/GenBank/DDBJ databases">
        <title>The draft genome sequence of Sphingomicrobium sp. B8.</title>
        <authorList>
            <person name="Mu L."/>
        </authorList>
    </citation>
    <scope>NUCLEOTIDE SEQUENCE [LARGE SCALE GENOMIC DNA]</scope>
    <source>
        <strain evidence="2 3">B8</strain>
    </source>
</reference>
<gene>
    <name evidence="2" type="ORF">KTQ36_07660</name>
</gene>
<dbReference type="PANTHER" id="PTHR38037">
    <property type="entry name" value="ZN_PROTEASE DOMAIN-CONTAINING PROTEIN"/>
    <property type="match status" value="1"/>
</dbReference>